<dbReference type="PANTHER" id="PTHR28524">
    <property type="entry name" value="SUCCINATE DEHYDROGENASE ASSEMBLY FACTOR 4, MITOCHONDRIAL"/>
    <property type="match status" value="1"/>
</dbReference>
<dbReference type="InterPro" id="IPR012875">
    <property type="entry name" value="SDHF4"/>
</dbReference>
<feature type="region of interest" description="Disordered" evidence="3">
    <location>
        <begin position="1"/>
        <end position="28"/>
    </location>
</feature>
<sequence>MTTSSLPRLLSTVPNPAPYLTRSEPLTRSISNSVSRLLCSYSTQQPRENTVTEQEHAPSLSHKEESMRTEEQEQEQEQQHDDDDEDGELVNDETGEVGGPKGPEPTRREPRDGSANLEKLSIQSKLSHRRDYAGIESITSETILQQTIFYAIQFWGLPFLFRSYKTKIENFKGNYISSFHGLCLDQIHDPSTIHFSMEFLKCLFDRHISFGWISDGFTSTSYWASRSTLLDLLSPNKEGKEFDRALC</sequence>
<evidence type="ECO:0000313" key="5">
    <source>
        <dbReference type="Proteomes" id="UP000289738"/>
    </source>
</evidence>
<dbReference type="Pfam" id="PF07896">
    <property type="entry name" value="DUF1674"/>
    <property type="match status" value="1"/>
</dbReference>
<protein>
    <recommendedName>
        <fullName evidence="2">Succinate dehydrogenase assembly factor 4, mitochondrial</fullName>
    </recommendedName>
</protein>
<dbReference type="AlphaFoldDB" id="A0A444YTY3"/>
<dbReference type="GO" id="GO:0034553">
    <property type="term" value="P:mitochondrial respiratory chain complex II assembly"/>
    <property type="evidence" value="ECO:0007669"/>
    <property type="project" value="TreeGrafter"/>
</dbReference>
<evidence type="ECO:0000313" key="4">
    <source>
        <dbReference type="EMBL" id="RYR05368.1"/>
    </source>
</evidence>
<organism evidence="4 5">
    <name type="scientific">Arachis hypogaea</name>
    <name type="common">Peanut</name>
    <dbReference type="NCBI Taxonomy" id="3818"/>
    <lineage>
        <taxon>Eukaryota</taxon>
        <taxon>Viridiplantae</taxon>
        <taxon>Streptophyta</taxon>
        <taxon>Embryophyta</taxon>
        <taxon>Tracheophyta</taxon>
        <taxon>Spermatophyta</taxon>
        <taxon>Magnoliopsida</taxon>
        <taxon>eudicotyledons</taxon>
        <taxon>Gunneridae</taxon>
        <taxon>Pentapetalae</taxon>
        <taxon>rosids</taxon>
        <taxon>fabids</taxon>
        <taxon>Fabales</taxon>
        <taxon>Fabaceae</taxon>
        <taxon>Papilionoideae</taxon>
        <taxon>50 kb inversion clade</taxon>
        <taxon>dalbergioids sensu lato</taxon>
        <taxon>Dalbergieae</taxon>
        <taxon>Pterocarpus clade</taxon>
        <taxon>Arachis</taxon>
    </lineage>
</organism>
<dbReference type="EMBL" id="SDMP01000016">
    <property type="protein sequence ID" value="RYR05368.1"/>
    <property type="molecule type" value="Genomic_DNA"/>
</dbReference>
<proteinExistence type="inferred from homology"/>
<feature type="region of interest" description="Disordered" evidence="3">
    <location>
        <begin position="41"/>
        <end position="117"/>
    </location>
</feature>
<feature type="compositionally biased region" description="Acidic residues" evidence="3">
    <location>
        <begin position="72"/>
        <end position="95"/>
    </location>
</feature>
<keyword evidence="5" id="KW-1185">Reference proteome</keyword>
<dbReference type="GO" id="GO:0005739">
    <property type="term" value="C:mitochondrion"/>
    <property type="evidence" value="ECO:0007669"/>
    <property type="project" value="TreeGrafter"/>
</dbReference>
<feature type="compositionally biased region" description="Polar residues" evidence="3">
    <location>
        <begin position="41"/>
        <end position="52"/>
    </location>
</feature>
<dbReference type="PANTHER" id="PTHR28524:SF3">
    <property type="entry name" value="SUCCINATE DEHYDROGENASE ASSEMBLY FACTOR 4, MITOCHONDRIAL"/>
    <property type="match status" value="1"/>
</dbReference>
<evidence type="ECO:0000256" key="2">
    <source>
        <dbReference type="ARBA" id="ARBA00022170"/>
    </source>
</evidence>
<evidence type="ECO:0000256" key="1">
    <source>
        <dbReference type="ARBA" id="ARBA00005701"/>
    </source>
</evidence>
<comment type="caution">
    <text evidence="4">The sequence shown here is derived from an EMBL/GenBank/DDBJ whole genome shotgun (WGS) entry which is preliminary data.</text>
</comment>
<gene>
    <name evidence="4" type="ORF">Ahy_B06g085235</name>
</gene>
<accession>A0A444YTY3</accession>
<evidence type="ECO:0000256" key="3">
    <source>
        <dbReference type="SAM" id="MobiDB-lite"/>
    </source>
</evidence>
<reference evidence="4 5" key="1">
    <citation type="submission" date="2019-01" db="EMBL/GenBank/DDBJ databases">
        <title>Sequencing of cultivated peanut Arachis hypogaea provides insights into genome evolution and oil improvement.</title>
        <authorList>
            <person name="Chen X."/>
        </authorList>
    </citation>
    <scope>NUCLEOTIDE SEQUENCE [LARGE SCALE GENOMIC DNA]</scope>
    <source>
        <strain evidence="5">cv. Fuhuasheng</strain>
        <tissue evidence="4">Leaves</tissue>
    </source>
</reference>
<dbReference type="Proteomes" id="UP000289738">
    <property type="component" value="Chromosome B06"/>
</dbReference>
<feature type="compositionally biased region" description="Basic and acidic residues" evidence="3">
    <location>
        <begin position="53"/>
        <end position="71"/>
    </location>
</feature>
<name>A0A444YTY3_ARAHY</name>
<comment type="similarity">
    <text evidence="1">Belongs to the SDHAF4 family.</text>
</comment>